<sequence length="64" mass="7373">MKKTTSDRMTSQKRPPGAGDPVMVRIQPDMAKELDDWRRKQDDLPGRPEAIRRLVEIGLKVKTK</sequence>
<protein>
    <recommendedName>
        <fullName evidence="4">Ribbon-helix-helix protein CopG domain-containing protein</fullName>
    </recommendedName>
</protein>
<organism evidence="2 3">
    <name type="scientific">Bradyrhizobium yuanmingense</name>
    <dbReference type="NCBI Taxonomy" id="108015"/>
    <lineage>
        <taxon>Bacteria</taxon>
        <taxon>Pseudomonadati</taxon>
        <taxon>Pseudomonadota</taxon>
        <taxon>Alphaproteobacteria</taxon>
        <taxon>Hyphomicrobiales</taxon>
        <taxon>Nitrobacteraceae</taxon>
        <taxon>Bradyrhizobium</taxon>
    </lineage>
</organism>
<reference evidence="2 3" key="1">
    <citation type="submission" date="2015-09" db="EMBL/GenBank/DDBJ databases">
        <title>Draft Genome Sequence of the Strain BR 3267 (Bradyrhizobium yuanmingense) recommended as inoculant for cowpea in Brazil.</title>
        <authorList>
            <person name="Simoes-Araujo J.L."/>
            <person name="Zilli J.E."/>
        </authorList>
    </citation>
    <scope>NUCLEOTIDE SEQUENCE [LARGE SCALE GENOMIC DNA]</scope>
    <source>
        <strain evidence="2 3">BR3267</strain>
    </source>
</reference>
<evidence type="ECO:0008006" key="4">
    <source>
        <dbReference type="Google" id="ProtNLM"/>
    </source>
</evidence>
<dbReference type="AlphaFoldDB" id="A0A0R3BKB4"/>
<gene>
    <name evidence="2" type="ORF">AOQ72_04090</name>
</gene>
<feature type="region of interest" description="Disordered" evidence="1">
    <location>
        <begin position="1"/>
        <end position="24"/>
    </location>
</feature>
<accession>A0A0R3BKB4</accession>
<dbReference type="Proteomes" id="UP000051380">
    <property type="component" value="Unassembled WGS sequence"/>
</dbReference>
<comment type="caution">
    <text evidence="2">The sequence shown here is derived from an EMBL/GenBank/DDBJ whole genome shotgun (WGS) entry which is preliminary data.</text>
</comment>
<proteinExistence type="predicted"/>
<name>A0A0R3BKB4_9BRAD</name>
<dbReference type="OrthoDB" id="7916728at2"/>
<dbReference type="EMBL" id="LJYF01000051">
    <property type="protein sequence ID" value="KRP85830.1"/>
    <property type="molecule type" value="Genomic_DNA"/>
</dbReference>
<evidence type="ECO:0000313" key="2">
    <source>
        <dbReference type="EMBL" id="KRP85830.1"/>
    </source>
</evidence>
<evidence type="ECO:0000313" key="3">
    <source>
        <dbReference type="Proteomes" id="UP000051380"/>
    </source>
</evidence>
<evidence type="ECO:0000256" key="1">
    <source>
        <dbReference type="SAM" id="MobiDB-lite"/>
    </source>
</evidence>